<comment type="similarity">
    <text evidence="2">Belongs to the calycin superfamily. Lipocalin family.</text>
</comment>
<feature type="domain" description="Lipocalin/cytosolic fatty-acid binding" evidence="4">
    <location>
        <begin position="225"/>
        <end position="366"/>
    </location>
</feature>
<feature type="chain" id="PRO_5019014456" description="Lipocalin/cytosolic fatty-acid binding domain-containing protein" evidence="3">
    <location>
        <begin position="22"/>
        <end position="369"/>
    </location>
</feature>
<keyword evidence="3" id="KW-0732">Signal</keyword>
<accession>A0A401SC74</accession>
<dbReference type="Gene3D" id="2.40.128.20">
    <property type="match status" value="2"/>
</dbReference>
<dbReference type="InterPro" id="IPR012674">
    <property type="entry name" value="Calycin"/>
</dbReference>
<comment type="caution">
    <text evidence="5">The sequence shown here is derived from an EMBL/GenBank/DDBJ whole genome shotgun (WGS) entry which is preliminary data.</text>
</comment>
<dbReference type="GO" id="GO:0006629">
    <property type="term" value="P:lipid metabolic process"/>
    <property type="evidence" value="ECO:0007669"/>
    <property type="project" value="TreeGrafter"/>
</dbReference>
<dbReference type="AlphaFoldDB" id="A0A401SC74"/>
<evidence type="ECO:0000256" key="1">
    <source>
        <dbReference type="ARBA" id="ARBA00023157"/>
    </source>
</evidence>
<evidence type="ECO:0000313" key="6">
    <source>
        <dbReference type="Proteomes" id="UP000287033"/>
    </source>
</evidence>
<evidence type="ECO:0000259" key="4">
    <source>
        <dbReference type="Pfam" id="PF00061"/>
    </source>
</evidence>
<dbReference type="SUPFAM" id="SSF50814">
    <property type="entry name" value="Lipocalins"/>
    <property type="match status" value="2"/>
</dbReference>
<dbReference type="EMBL" id="BEZZ01000187">
    <property type="protein sequence ID" value="GCC28009.1"/>
    <property type="molecule type" value="Genomic_DNA"/>
</dbReference>
<dbReference type="PROSITE" id="PS00213">
    <property type="entry name" value="LIPOCALIN"/>
    <property type="match status" value="2"/>
</dbReference>
<keyword evidence="1" id="KW-1015">Disulfide bond</keyword>
<dbReference type="PANTHER" id="PTHR10612:SF11">
    <property type="entry name" value="KARL, ISOFORM A"/>
    <property type="match status" value="1"/>
</dbReference>
<evidence type="ECO:0000313" key="5">
    <source>
        <dbReference type="EMBL" id="GCC28009.1"/>
    </source>
</evidence>
<dbReference type="Proteomes" id="UP000287033">
    <property type="component" value="Unassembled WGS sequence"/>
</dbReference>
<proteinExistence type="inferred from homology"/>
<protein>
    <recommendedName>
        <fullName evidence="4">Lipocalin/cytosolic fatty-acid binding domain-containing protein</fullName>
    </recommendedName>
</protein>
<feature type="signal peptide" evidence="3">
    <location>
        <begin position="1"/>
        <end position="21"/>
    </location>
</feature>
<dbReference type="PRINTS" id="PR01273">
    <property type="entry name" value="INVTBRTCOLOR"/>
</dbReference>
<dbReference type="PANTHER" id="PTHR10612">
    <property type="entry name" value="APOLIPOPROTEIN D"/>
    <property type="match status" value="1"/>
</dbReference>
<dbReference type="InterPro" id="IPR022272">
    <property type="entry name" value="Lipocalin_CS"/>
</dbReference>
<dbReference type="InterPro" id="IPR003057">
    <property type="entry name" value="Invtbrt_color"/>
</dbReference>
<feature type="domain" description="Lipocalin/cytosolic fatty-acid binding" evidence="4">
    <location>
        <begin position="43"/>
        <end position="170"/>
    </location>
</feature>
<dbReference type="GO" id="GO:0000302">
    <property type="term" value="P:response to reactive oxygen species"/>
    <property type="evidence" value="ECO:0007669"/>
    <property type="project" value="TreeGrafter"/>
</dbReference>
<dbReference type="GO" id="GO:0005737">
    <property type="term" value="C:cytoplasm"/>
    <property type="evidence" value="ECO:0007669"/>
    <property type="project" value="TreeGrafter"/>
</dbReference>
<dbReference type="InterPro" id="IPR000566">
    <property type="entry name" value="Lipocln_cytosolic_FA-bd_dom"/>
</dbReference>
<dbReference type="STRING" id="137246.A0A401SC74"/>
<dbReference type="OrthoDB" id="565904at2759"/>
<evidence type="ECO:0000256" key="2">
    <source>
        <dbReference type="RuleBase" id="RU003695"/>
    </source>
</evidence>
<gene>
    <name evidence="5" type="ORF">chiPu_0006435</name>
</gene>
<name>A0A401SC74_CHIPU</name>
<sequence>MWGPFLSLLITSICFTKRVQAVKWGGCEHVEVQKNFSLDQYMGTWYEIERFYNVTGDVRCISETISSSDNEIETVYELITLITKGNEVTEHTAELIPPDETVKDQAKLTYRLDEQMGHEPMDDEVVFHYWVLDTDYTSYSLVFSCVSFLGIMHTPYAWIFSRERQLSANTTQYLHDSSQAATMWGPFLSLLITSICLTKRVQAVQWGRCEHVEVQKNFSLDQYIGTWYEIERLYNVTEDHRCISETISSAYNGLKTIYELITLITKGNEVTAHSAELIPPDKTAKDQAKLIYRLDDKAFDYWVLDTDYTSYSLVFSCVSFLGITHTHYAWILSRQRQLSANTTQYLHDVLEKYKIKTDDLVKINQEDCI</sequence>
<keyword evidence="6" id="KW-1185">Reference proteome</keyword>
<dbReference type="GO" id="GO:0031409">
    <property type="term" value="F:pigment binding"/>
    <property type="evidence" value="ECO:0007669"/>
    <property type="project" value="InterPro"/>
</dbReference>
<evidence type="ECO:0000256" key="3">
    <source>
        <dbReference type="SAM" id="SignalP"/>
    </source>
</evidence>
<dbReference type="OMA" id="DINDSRD"/>
<reference evidence="5 6" key="1">
    <citation type="journal article" date="2018" name="Nat. Ecol. Evol.">
        <title>Shark genomes provide insights into elasmobranch evolution and the origin of vertebrates.</title>
        <authorList>
            <person name="Hara Y"/>
            <person name="Yamaguchi K"/>
            <person name="Onimaru K"/>
            <person name="Kadota M"/>
            <person name="Koyanagi M"/>
            <person name="Keeley SD"/>
            <person name="Tatsumi K"/>
            <person name="Tanaka K"/>
            <person name="Motone F"/>
            <person name="Kageyama Y"/>
            <person name="Nozu R"/>
            <person name="Adachi N"/>
            <person name="Nishimura O"/>
            <person name="Nakagawa R"/>
            <person name="Tanegashima C"/>
            <person name="Kiyatake I"/>
            <person name="Matsumoto R"/>
            <person name="Murakumo K"/>
            <person name="Nishida K"/>
            <person name="Terakita A"/>
            <person name="Kuratani S"/>
            <person name="Sato K"/>
            <person name="Hyodo S Kuraku.S."/>
        </authorList>
    </citation>
    <scope>NUCLEOTIDE SEQUENCE [LARGE SCALE GENOMIC DNA]</scope>
</reference>
<dbReference type="Pfam" id="PF00061">
    <property type="entry name" value="Lipocalin"/>
    <property type="match status" value="2"/>
</dbReference>
<organism evidence="5 6">
    <name type="scientific">Chiloscyllium punctatum</name>
    <name type="common">Brownbanded bambooshark</name>
    <name type="synonym">Hemiscyllium punctatum</name>
    <dbReference type="NCBI Taxonomy" id="137246"/>
    <lineage>
        <taxon>Eukaryota</taxon>
        <taxon>Metazoa</taxon>
        <taxon>Chordata</taxon>
        <taxon>Craniata</taxon>
        <taxon>Vertebrata</taxon>
        <taxon>Chondrichthyes</taxon>
        <taxon>Elasmobranchii</taxon>
        <taxon>Galeomorphii</taxon>
        <taxon>Galeoidea</taxon>
        <taxon>Orectolobiformes</taxon>
        <taxon>Hemiscylliidae</taxon>
        <taxon>Chiloscyllium</taxon>
    </lineage>
</organism>